<feature type="domain" description="Tyrosine-protein phosphatase" evidence="6">
    <location>
        <begin position="239"/>
        <end position="397"/>
    </location>
</feature>
<evidence type="ECO:0000313" key="9">
    <source>
        <dbReference type="Proteomes" id="UP000677803"/>
    </source>
</evidence>
<dbReference type="InterPro" id="IPR003961">
    <property type="entry name" value="FN3_dom"/>
</dbReference>
<dbReference type="InterPro" id="IPR050348">
    <property type="entry name" value="Protein-Tyr_Phosphatase"/>
</dbReference>
<dbReference type="Pfam" id="PF00041">
    <property type="entry name" value="fn3"/>
    <property type="match status" value="1"/>
</dbReference>
<feature type="compositionally biased region" description="Polar residues" evidence="4">
    <location>
        <begin position="757"/>
        <end position="771"/>
    </location>
</feature>
<evidence type="ECO:0000259" key="7">
    <source>
        <dbReference type="PROSITE" id="PS50853"/>
    </source>
</evidence>
<feature type="compositionally biased region" description="Pro residues" evidence="4">
    <location>
        <begin position="1144"/>
        <end position="1157"/>
    </location>
</feature>
<feature type="region of interest" description="Disordered" evidence="4">
    <location>
        <begin position="477"/>
        <end position="496"/>
    </location>
</feature>
<evidence type="ECO:0000259" key="6">
    <source>
        <dbReference type="PROSITE" id="PS50055"/>
    </source>
</evidence>
<dbReference type="Proteomes" id="UP000677803">
    <property type="component" value="Unassembled WGS sequence"/>
</dbReference>
<gene>
    <name evidence="8" type="ORF">MMEN_LOCUS15435</name>
</gene>
<feature type="compositionally biased region" description="Polar residues" evidence="4">
    <location>
        <begin position="1178"/>
        <end position="1193"/>
    </location>
</feature>
<feature type="compositionally biased region" description="Polar residues" evidence="4">
    <location>
        <begin position="563"/>
        <end position="575"/>
    </location>
</feature>
<dbReference type="OrthoDB" id="429145at2759"/>
<feature type="non-terminal residue" evidence="8">
    <location>
        <position position="1322"/>
    </location>
</feature>
<dbReference type="SMART" id="SM00060">
    <property type="entry name" value="FN3"/>
    <property type="match status" value="1"/>
</dbReference>
<dbReference type="SUPFAM" id="SSF52799">
    <property type="entry name" value="(Phosphotyrosine protein) phosphatases II"/>
    <property type="match status" value="1"/>
</dbReference>
<dbReference type="SUPFAM" id="SSF49265">
    <property type="entry name" value="Fibronectin type III"/>
    <property type="match status" value="1"/>
</dbReference>
<dbReference type="SMART" id="SM00194">
    <property type="entry name" value="PTPc"/>
    <property type="match status" value="1"/>
</dbReference>
<evidence type="ECO:0000256" key="2">
    <source>
        <dbReference type="ARBA" id="ARBA00022912"/>
    </source>
</evidence>
<dbReference type="InterPro" id="IPR000242">
    <property type="entry name" value="PTP_cat"/>
</dbReference>
<organism evidence="8 9">
    <name type="scientific">Menidia menidia</name>
    <name type="common">Atlantic silverside</name>
    <dbReference type="NCBI Taxonomy" id="238744"/>
    <lineage>
        <taxon>Eukaryota</taxon>
        <taxon>Metazoa</taxon>
        <taxon>Chordata</taxon>
        <taxon>Craniata</taxon>
        <taxon>Vertebrata</taxon>
        <taxon>Euteleostomi</taxon>
        <taxon>Actinopterygii</taxon>
        <taxon>Neopterygii</taxon>
        <taxon>Teleostei</taxon>
        <taxon>Neoteleostei</taxon>
        <taxon>Acanthomorphata</taxon>
        <taxon>Ovalentaria</taxon>
        <taxon>Atherinomorphae</taxon>
        <taxon>Atheriniformes</taxon>
        <taxon>Atherinopsidae</taxon>
        <taxon>Menidiinae</taxon>
        <taxon>Menidia</taxon>
    </lineage>
</organism>
<feature type="region of interest" description="Disordered" evidence="4">
    <location>
        <begin position="235"/>
        <end position="269"/>
    </location>
</feature>
<keyword evidence="5" id="KW-0472">Membrane</keyword>
<evidence type="ECO:0000256" key="1">
    <source>
        <dbReference type="ARBA" id="ARBA00013064"/>
    </source>
</evidence>
<name>A0A8S4BI25_9TELE</name>
<keyword evidence="2" id="KW-0904">Protein phosphatase</keyword>
<dbReference type="InterPro" id="IPR036116">
    <property type="entry name" value="FN3_sf"/>
</dbReference>
<dbReference type="EC" id="3.1.3.48" evidence="1"/>
<dbReference type="Pfam" id="PF00102">
    <property type="entry name" value="Y_phosphatase"/>
    <property type="match status" value="1"/>
</dbReference>
<keyword evidence="9" id="KW-1185">Reference proteome</keyword>
<accession>A0A8S4BI25</accession>
<dbReference type="PANTHER" id="PTHR19134">
    <property type="entry name" value="RECEPTOR-TYPE TYROSINE-PROTEIN PHOSPHATASE"/>
    <property type="match status" value="1"/>
</dbReference>
<dbReference type="CDD" id="cd00063">
    <property type="entry name" value="FN3"/>
    <property type="match status" value="1"/>
</dbReference>
<feature type="domain" description="Fibronectin type-III" evidence="7">
    <location>
        <begin position="382"/>
        <end position="479"/>
    </location>
</feature>
<sequence length="1322" mass="144043">MTLHQAGYVMLMDYLLEVFCEVMTLHQAGYVFCEVMTLHQAGYVMLMDYLLEVFCEVMTLHQAGYLEVFCEVMSLHQAGYVMLMDYLLEVFCEVMTLHQAGYLEVFCEVMTLHQAGYVMLMDYLQNNHRGQQRQFRGQVFCSYTGTEDVHSPGLSSTERPIILVAGGINPRVCFQTAHFYIDDVPSAGETPTSDKETAFPVKDFVSHVTELHRTQSFQREFKACTVDMQMKTHSSNFPEETKETDTTAEDRHRTPLLLDSGEEGKSTDRINTNYVQGLKGSQSYITTRGPLASCREDFWKTIWDQNVGVIVMISDQEGKGKRGGGRFWPSETQEDYGSLLVTEKKSKVRAFYTQRTFTVRSTKKWWEKRLLANVDGRKEHSEPEGVQAVPYNRSSLLVTWERPRVVYDANIEKYAVSFGPPGPERPAEYLTDGDQDVGAMLDNLMANTSYEIQVVAVCINGLYGRVSPPLTVVMPTENPEKEMYPDSSEFEEEDNYEPDLTWNEVEQINNYNLKGSALGSPTSTTSASPFSTRSTIRTSTPELDQRRTTTDAIPSQRFMESGQAPSHSETTSYRVSSKPPEIIKSVEILGSAGFSSKSPFQTTTEGSLTTTPLYTNINTEKGNYIVDPSEVSSTTSEGVTSFSEYDTIANTEGSYSRGIHKTTTSSFIPDEYDPTMNGPRDLPKFETEKANYSVDTSKVSSTSEGVTTFSEYDTIANTEGSMHRTTTSSLIQDDYDPTTDLPKFETEKGNYSVDPSKVSSTTSEGVTSFSDYPTRANKEGSYSRGMHRTTTSSFIPDDYDPTTDLPKFETETSSGSVHPGPKSSGIPRPSSTTISVLLSTVLLQGTQLIPNGEHTSVFSSVFSFGSTPLSENLDSNPPPSTYLHEPPASVFDSIFGYTDSSAVSTLFATPLPHLHQPSLSLDSVHPGVKTSNGHRGVDLLSGSSLAPSGTNEPSRFFKDLPFSKVSLQPSLFLSTDLVQSGATSGLLRTVSFGFEDSWYATGSTITSFLPELRGDGISIASDVDVMCGCSLGPSSSSSPFLHVSTHSPMPSQAWNFSSLGLFSGVEDSVSASGGGTDGFLNSVSVLGSDSLSVDQLSFRSRTRMVSSGQFEILGTAQSDLHVSITATPASKSNPGLQTSSSSSTPPPSPPAPPPPSDGQPLDSSSTDAGSGSFPDLSGETNQDWNQVQTSTSGEGMHPYSTPPPLTTTQESGQTPEDLEEHSSAFYFESGSGSGGALTLEVSDVTPALPWSAGRAEGSGSGRGEIILNEETSSDFKIKVQLEKIQTQQRLAPAERRAVVPLAVVSTLTVLSLIVLVGILVYW</sequence>
<keyword evidence="5" id="KW-0812">Transmembrane</keyword>
<evidence type="ECO:0000313" key="8">
    <source>
        <dbReference type="EMBL" id="CAG5958631.1"/>
    </source>
</evidence>
<feature type="region of interest" description="Disordered" evidence="4">
    <location>
        <begin position="744"/>
        <end position="830"/>
    </location>
</feature>
<feature type="region of interest" description="Disordered" evidence="4">
    <location>
        <begin position="513"/>
        <end position="577"/>
    </location>
</feature>
<dbReference type="Gene3D" id="3.90.190.10">
    <property type="entry name" value="Protein tyrosine phosphatase superfamily"/>
    <property type="match status" value="1"/>
</dbReference>
<feature type="compositionally biased region" description="Basic and acidic residues" evidence="4">
    <location>
        <begin position="239"/>
        <end position="253"/>
    </location>
</feature>
<evidence type="ECO:0000256" key="3">
    <source>
        <dbReference type="ARBA" id="ARBA00051722"/>
    </source>
</evidence>
<dbReference type="Gene3D" id="2.60.40.10">
    <property type="entry name" value="Immunoglobulins"/>
    <property type="match status" value="1"/>
</dbReference>
<dbReference type="PANTHER" id="PTHR19134:SF461">
    <property type="entry name" value="RECEPTOR-TYPE TYROSINE-PROTEIN PHOSPHATASE ZETA"/>
    <property type="match status" value="1"/>
</dbReference>
<proteinExistence type="predicted"/>
<feature type="region of interest" description="Disordered" evidence="4">
    <location>
        <begin position="1126"/>
        <end position="1218"/>
    </location>
</feature>
<comment type="catalytic activity">
    <reaction evidence="3">
        <text>O-phospho-L-tyrosyl-[protein] + H2O = L-tyrosyl-[protein] + phosphate</text>
        <dbReference type="Rhea" id="RHEA:10684"/>
        <dbReference type="Rhea" id="RHEA-COMP:10136"/>
        <dbReference type="Rhea" id="RHEA-COMP:20101"/>
        <dbReference type="ChEBI" id="CHEBI:15377"/>
        <dbReference type="ChEBI" id="CHEBI:43474"/>
        <dbReference type="ChEBI" id="CHEBI:46858"/>
        <dbReference type="ChEBI" id="CHEBI:61978"/>
        <dbReference type="EC" id="3.1.3.48"/>
    </reaction>
</comment>
<dbReference type="EMBL" id="CAJRST010022223">
    <property type="protein sequence ID" value="CAG5958631.1"/>
    <property type="molecule type" value="Genomic_DNA"/>
</dbReference>
<protein>
    <recommendedName>
        <fullName evidence="1">protein-tyrosine-phosphatase</fullName>
        <ecNumber evidence="1">3.1.3.48</ecNumber>
    </recommendedName>
</protein>
<dbReference type="GO" id="GO:0004725">
    <property type="term" value="F:protein tyrosine phosphatase activity"/>
    <property type="evidence" value="ECO:0007669"/>
    <property type="project" value="UniProtKB-EC"/>
</dbReference>
<keyword evidence="5" id="KW-1133">Transmembrane helix</keyword>
<feature type="transmembrane region" description="Helical" evidence="5">
    <location>
        <begin position="1297"/>
        <end position="1321"/>
    </location>
</feature>
<dbReference type="PROSITE" id="PS50853">
    <property type="entry name" value="FN3"/>
    <property type="match status" value="1"/>
</dbReference>
<keyword evidence="2" id="KW-0378">Hydrolase</keyword>
<comment type="caution">
    <text evidence="8">The sequence shown here is derived from an EMBL/GenBank/DDBJ whole genome shotgun (WGS) entry which is preliminary data.</text>
</comment>
<reference evidence="8" key="1">
    <citation type="submission" date="2021-05" db="EMBL/GenBank/DDBJ databases">
        <authorList>
            <person name="Tigano A."/>
        </authorList>
    </citation>
    <scope>NUCLEOTIDE SEQUENCE</scope>
</reference>
<dbReference type="PROSITE" id="PS50055">
    <property type="entry name" value="TYR_PHOSPHATASE_PTP"/>
    <property type="match status" value="1"/>
</dbReference>
<dbReference type="InterPro" id="IPR029021">
    <property type="entry name" value="Prot-tyrosine_phosphatase-like"/>
</dbReference>
<evidence type="ECO:0000256" key="5">
    <source>
        <dbReference type="SAM" id="Phobius"/>
    </source>
</evidence>
<feature type="compositionally biased region" description="Low complexity" evidence="4">
    <location>
        <begin position="1132"/>
        <end position="1143"/>
    </location>
</feature>
<evidence type="ECO:0000256" key="4">
    <source>
        <dbReference type="SAM" id="MobiDB-lite"/>
    </source>
</evidence>
<dbReference type="InterPro" id="IPR013783">
    <property type="entry name" value="Ig-like_fold"/>
</dbReference>
<feature type="compositionally biased region" description="Low complexity" evidence="4">
    <location>
        <begin position="515"/>
        <end position="535"/>
    </location>
</feature>